<evidence type="ECO:0000313" key="3">
    <source>
        <dbReference type="EMBL" id="MDR5588841.1"/>
    </source>
</evidence>
<proteinExistence type="predicted"/>
<evidence type="ECO:0000313" key="4">
    <source>
        <dbReference type="Proteomes" id="UP001256646"/>
    </source>
</evidence>
<dbReference type="GO" id="GO:0016787">
    <property type="term" value="F:hydrolase activity"/>
    <property type="evidence" value="ECO:0007669"/>
    <property type="project" value="UniProtKB-KW"/>
</dbReference>
<keyword evidence="1" id="KW-0472">Membrane</keyword>
<evidence type="ECO:0000259" key="2">
    <source>
        <dbReference type="Pfam" id="PF13354"/>
    </source>
</evidence>
<dbReference type="InterPro" id="IPR045155">
    <property type="entry name" value="Beta-lactam_cat"/>
</dbReference>
<dbReference type="PANTHER" id="PTHR35333:SF3">
    <property type="entry name" value="BETA-LACTAMASE-TYPE TRANSPEPTIDASE FOLD CONTAINING PROTEIN"/>
    <property type="match status" value="1"/>
</dbReference>
<dbReference type="RefSeq" id="WP_252213679.1">
    <property type="nucleotide sequence ID" value="NZ_JAVJAN010000063.1"/>
</dbReference>
<dbReference type="InterPro" id="IPR000871">
    <property type="entry name" value="Beta-lactam_class-A"/>
</dbReference>
<protein>
    <submittedName>
        <fullName evidence="3">Serine hydrolase</fullName>
    </submittedName>
</protein>
<dbReference type="Gene3D" id="3.40.710.10">
    <property type="entry name" value="DD-peptidase/beta-lactamase superfamily"/>
    <property type="match status" value="1"/>
</dbReference>
<dbReference type="EMBL" id="JAVJAN010000063">
    <property type="protein sequence ID" value="MDR5588841.1"/>
    <property type="molecule type" value="Genomic_DNA"/>
</dbReference>
<feature type="transmembrane region" description="Helical" evidence="1">
    <location>
        <begin position="7"/>
        <end position="28"/>
    </location>
</feature>
<evidence type="ECO:0000256" key="1">
    <source>
        <dbReference type="SAM" id="Phobius"/>
    </source>
</evidence>
<dbReference type="InterPro" id="IPR012338">
    <property type="entry name" value="Beta-lactam/transpept-like"/>
</dbReference>
<sequence length="351" mass="40896">MRILKDYFVTFLILTVLIITLFFCVYYFPQQSEDIVQAKNIESNEDNENYDKVHIDSDNSHSSNTENIENVKTVEPTKLITGTKINKDLFNETLSDNEKLKILNDSKYNLEDRILFYLGSDSDRVGFIYYDLNYNKYIELNKSNTFIAASTYKVKLNVLTYEKNKTDKNLLNKKLDYKEDDYEEGTGILQNLCDIPPTPISELLDLSIINSDNIATNMIGSYLGGHDQVRKEINEMFNISIPYNENITTPETEFRILKHIYDNKSDVTYSHLIDVLKSTDYHDRIDKYIPHNIVAHKVGSSNEYIHDIAIVFPDNPYIFIIYTKDLENAEEKIAQISKTIYNYQVNNRIIN</sequence>
<dbReference type="Proteomes" id="UP001256646">
    <property type="component" value="Unassembled WGS sequence"/>
</dbReference>
<keyword evidence="3" id="KW-0378">Hydrolase</keyword>
<organism evidence="3 4">
    <name type="scientific">Clostridium aquiflavi</name>
    <dbReference type="NCBI Taxonomy" id="3073603"/>
    <lineage>
        <taxon>Bacteria</taxon>
        <taxon>Bacillati</taxon>
        <taxon>Bacillota</taxon>
        <taxon>Clostridia</taxon>
        <taxon>Eubacteriales</taxon>
        <taxon>Clostridiaceae</taxon>
        <taxon>Clostridium</taxon>
    </lineage>
</organism>
<accession>A0ABU1EKC1</accession>
<reference evidence="3 4" key="1">
    <citation type="submission" date="2023-09" db="EMBL/GenBank/DDBJ databases">
        <authorList>
            <person name="Zhai L."/>
        </authorList>
    </citation>
    <scope>NUCLEOTIDE SEQUENCE [LARGE SCALE GENOMIC DNA]</scope>
    <source>
        <strain evidence="3 4">5 N-1</strain>
    </source>
</reference>
<keyword evidence="1" id="KW-0812">Transmembrane</keyword>
<dbReference type="SUPFAM" id="SSF56601">
    <property type="entry name" value="beta-lactamase/transpeptidase-like"/>
    <property type="match status" value="1"/>
</dbReference>
<dbReference type="PANTHER" id="PTHR35333">
    <property type="entry name" value="BETA-LACTAMASE"/>
    <property type="match status" value="1"/>
</dbReference>
<comment type="caution">
    <text evidence="3">The sequence shown here is derived from an EMBL/GenBank/DDBJ whole genome shotgun (WGS) entry which is preliminary data.</text>
</comment>
<feature type="domain" description="Beta-lactamase class A catalytic" evidence="2">
    <location>
        <begin position="127"/>
        <end position="323"/>
    </location>
</feature>
<name>A0ABU1EKC1_9CLOT</name>
<keyword evidence="1" id="KW-1133">Transmembrane helix</keyword>
<gene>
    <name evidence="3" type="ORF">RGC78_15330</name>
</gene>
<keyword evidence="4" id="KW-1185">Reference proteome</keyword>
<dbReference type="Pfam" id="PF13354">
    <property type="entry name" value="Beta-lactamase2"/>
    <property type="match status" value="1"/>
</dbReference>